<dbReference type="EMBL" id="GL883010">
    <property type="protein sequence ID" value="EGG21745.1"/>
    <property type="molecule type" value="Genomic_DNA"/>
</dbReference>
<dbReference type="AlphaFoldDB" id="F4PTX7"/>
<name>F4PTX7_CACFS</name>
<dbReference type="PANTHER" id="PTHR45700:SF8">
    <property type="entry name" value="HECT-TYPE E3 UBIQUITIN TRANSFERASE"/>
    <property type="match status" value="1"/>
</dbReference>
<dbReference type="PANTHER" id="PTHR45700">
    <property type="entry name" value="UBIQUITIN-PROTEIN LIGASE E3C"/>
    <property type="match status" value="1"/>
</dbReference>
<dbReference type="Proteomes" id="UP000007797">
    <property type="component" value="Unassembled WGS sequence"/>
</dbReference>
<accession>F4PTX7</accession>
<keyword evidence="4 5" id="KW-0833">Ubl conjugation pathway</keyword>
<dbReference type="Gene3D" id="3.30.2160.10">
    <property type="entry name" value="Hect, E3 ligase catalytic domain"/>
    <property type="match status" value="1"/>
</dbReference>
<dbReference type="InterPro" id="IPR035983">
    <property type="entry name" value="Hect_E3_ubiquitin_ligase"/>
</dbReference>
<proteinExistence type="predicted"/>
<dbReference type="FunFam" id="3.30.2410.10:FF:000003">
    <property type="entry name" value="probable E3 ubiquitin-protein ligase HERC4 isoform X1"/>
    <property type="match status" value="1"/>
</dbReference>
<feature type="domain" description="HECT" evidence="6">
    <location>
        <begin position="323"/>
        <end position="646"/>
    </location>
</feature>
<evidence type="ECO:0000256" key="2">
    <source>
        <dbReference type="ARBA" id="ARBA00012485"/>
    </source>
</evidence>
<dbReference type="RefSeq" id="XP_004359595.1">
    <property type="nucleotide sequence ID" value="XM_004359538.1"/>
</dbReference>
<dbReference type="InterPro" id="IPR000569">
    <property type="entry name" value="HECT_dom"/>
</dbReference>
<keyword evidence="3" id="KW-0808">Transferase</keyword>
<dbReference type="KEGG" id="dfa:DFA_01631"/>
<dbReference type="Pfam" id="PF00632">
    <property type="entry name" value="HECT"/>
    <property type="match status" value="1"/>
</dbReference>
<dbReference type="GO" id="GO:0000209">
    <property type="term" value="P:protein polyubiquitination"/>
    <property type="evidence" value="ECO:0007669"/>
    <property type="project" value="InterPro"/>
</dbReference>
<gene>
    <name evidence="7" type="primary">ube3a</name>
    <name evidence="7" type="ORF">DFA_01631</name>
</gene>
<sequence length="646" mass="74293">MNDVACTKISDPNLAAVKAIEYAKVYQEKLLCASLSGVTAVINKCKEADNYSNIIKLIKDSFSLPSEIASLFLVSKDKKCVNNNYDYFQGIDLIEARKVFKSLQDLGRADVLQSLIESSTNLSASVKFNARAYKEPDELRSIVILFQNPLIYDLEYVTVLTNLFQAIRALKELEIKRLDESKKKNVPIQGPILTLILQEWLSTFSKEHFIQYLTNTQQFVSVRLMTADNITLNEDLPIMGACQMLSLLYLSTDYLNWKGKGFSFTSCPFILNTLTKSTYLQIDHRLEQNQFRAQVPGFEYVVLKVHRENIINDTLNLIQKYKRREYLRRELKIQFIGEDGVDQGGVQKEFFQIVVRRIFDSEFGMFKYNESTRTWWFNPNSSDLLEFELIGIILGLALYNTTILDVHFPTAVYKKLLNIPIGLDDVESIDPMIHQSLIKLRESKEDVSDWMTYFSVEVDYYGQTKIIDLKPGGNDIPVDNNNREEYIRLYTHYLLESSIASQWDHFKKGFTLVCDTPFLAFIRAEELEDLICGVEDLDFEELEKNTIYEGGFTKDDSTIIFFWQVIHSLSNDLKKKFLSFTTGSDRVPYGGLSKLQFSITKQPDSDRLPSAHTCFNALILPSYPTKEKLETLLLKAIQNSEGFGLR</sequence>
<evidence type="ECO:0000313" key="8">
    <source>
        <dbReference type="Proteomes" id="UP000007797"/>
    </source>
</evidence>
<dbReference type="CDD" id="cd00078">
    <property type="entry name" value="HECTc"/>
    <property type="match status" value="1"/>
</dbReference>
<evidence type="ECO:0000313" key="7">
    <source>
        <dbReference type="EMBL" id="EGG21745.1"/>
    </source>
</evidence>
<keyword evidence="8" id="KW-1185">Reference proteome</keyword>
<dbReference type="FunFam" id="3.30.2160.10:FF:000002">
    <property type="entry name" value="Putative Ubiquitin-protein ligase E3C"/>
    <property type="match status" value="1"/>
</dbReference>
<dbReference type="STRING" id="1054147.F4PTX7"/>
<dbReference type="OrthoDB" id="8068875at2759"/>
<feature type="active site" description="Glycyl thioester intermediate" evidence="5">
    <location>
        <position position="614"/>
    </location>
</feature>
<dbReference type="Gene3D" id="3.30.2410.10">
    <property type="entry name" value="Hect, E3 ligase catalytic domain"/>
    <property type="match status" value="1"/>
</dbReference>
<dbReference type="GO" id="GO:0016874">
    <property type="term" value="F:ligase activity"/>
    <property type="evidence" value="ECO:0007669"/>
    <property type="project" value="UniProtKB-KW"/>
</dbReference>
<evidence type="ECO:0000256" key="5">
    <source>
        <dbReference type="PROSITE-ProRule" id="PRU00104"/>
    </source>
</evidence>
<dbReference type="SUPFAM" id="SSF56204">
    <property type="entry name" value="Hect, E3 ligase catalytic domain"/>
    <property type="match status" value="1"/>
</dbReference>
<evidence type="ECO:0000256" key="4">
    <source>
        <dbReference type="ARBA" id="ARBA00022786"/>
    </source>
</evidence>
<evidence type="ECO:0000259" key="6">
    <source>
        <dbReference type="PROSITE" id="PS50237"/>
    </source>
</evidence>
<dbReference type="InterPro" id="IPR044611">
    <property type="entry name" value="E3A/B/C-like"/>
</dbReference>
<keyword evidence="7" id="KW-0436">Ligase</keyword>
<comment type="catalytic activity">
    <reaction evidence="1">
        <text>S-ubiquitinyl-[E2 ubiquitin-conjugating enzyme]-L-cysteine + [acceptor protein]-L-lysine = [E2 ubiquitin-conjugating enzyme]-L-cysteine + N(6)-ubiquitinyl-[acceptor protein]-L-lysine.</text>
        <dbReference type="EC" id="2.3.2.26"/>
    </reaction>
</comment>
<dbReference type="GeneID" id="14873333"/>
<organism evidence="7 8">
    <name type="scientific">Cavenderia fasciculata</name>
    <name type="common">Slime mold</name>
    <name type="synonym">Dictyostelium fasciculatum</name>
    <dbReference type="NCBI Taxonomy" id="261658"/>
    <lineage>
        <taxon>Eukaryota</taxon>
        <taxon>Amoebozoa</taxon>
        <taxon>Evosea</taxon>
        <taxon>Eumycetozoa</taxon>
        <taxon>Dictyostelia</taxon>
        <taxon>Acytosteliales</taxon>
        <taxon>Cavenderiaceae</taxon>
        <taxon>Cavenderia</taxon>
    </lineage>
</organism>
<protein>
    <recommendedName>
        <fullName evidence="2">HECT-type E3 ubiquitin transferase</fullName>
        <ecNumber evidence="2">2.3.2.26</ecNumber>
    </recommendedName>
</protein>
<dbReference type="EC" id="2.3.2.26" evidence="2"/>
<dbReference type="GO" id="GO:0061630">
    <property type="term" value="F:ubiquitin protein ligase activity"/>
    <property type="evidence" value="ECO:0007669"/>
    <property type="project" value="UniProtKB-EC"/>
</dbReference>
<dbReference type="PROSITE" id="PS50237">
    <property type="entry name" value="HECT"/>
    <property type="match status" value="1"/>
</dbReference>
<dbReference type="OMA" id="KTHYLER"/>
<reference evidence="8" key="1">
    <citation type="journal article" date="2011" name="Genome Res.">
        <title>Phylogeny-wide analysis of social amoeba genomes highlights ancient origins for complex intercellular communication.</title>
        <authorList>
            <person name="Heidel A.J."/>
            <person name="Lawal H.M."/>
            <person name="Felder M."/>
            <person name="Schilde C."/>
            <person name="Helps N.R."/>
            <person name="Tunggal B."/>
            <person name="Rivero F."/>
            <person name="John U."/>
            <person name="Schleicher M."/>
            <person name="Eichinger L."/>
            <person name="Platzer M."/>
            <person name="Noegel A.A."/>
            <person name="Schaap P."/>
            <person name="Gloeckner G."/>
        </authorList>
    </citation>
    <scope>NUCLEOTIDE SEQUENCE [LARGE SCALE GENOMIC DNA]</scope>
    <source>
        <strain evidence="8">SH3</strain>
    </source>
</reference>
<dbReference type="Gene3D" id="3.90.1750.10">
    <property type="entry name" value="Hect, E3 ligase catalytic domains"/>
    <property type="match status" value="1"/>
</dbReference>
<evidence type="ECO:0000256" key="1">
    <source>
        <dbReference type="ARBA" id="ARBA00000885"/>
    </source>
</evidence>
<dbReference type="SMART" id="SM00119">
    <property type="entry name" value="HECTc"/>
    <property type="match status" value="1"/>
</dbReference>
<evidence type="ECO:0000256" key="3">
    <source>
        <dbReference type="ARBA" id="ARBA00022679"/>
    </source>
</evidence>